<dbReference type="GO" id="GO:0003677">
    <property type="term" value="F:DNA binding"/>
    <property type="evidence" value="ECO:0007669"/>
    <property type="project" value="UniProtKB-UniRule"/>
</dbReference>
<organism evidence="7 8">
    <name type="scientific">Glossina palpalis gambiensis</name>
    <dbReference type="NCBI Taxonomy" id="67801"/>
    <lineage>
        <taxon>Eukaryota</taxon>
        <taxon>Metazoa</taxon>
        <taxon>Ecdysozoa</taxon>
        <taxon>Arthropoda</taxon>
        <taxon>Hexapoda</taxon>
        <taxon>Insecta</taxon>
        <taxon>Pterygota</taxon>
        <taxon>Neoptera</taxon>
        <taxon>Endopterygota</taxon>
        <taxon>Diptera</taxon>
        <taxon>Brachycera</taxon>
        <taxon>Muscomorpha</taxon>
        <taxon>Hippoboscoidea</taxon>
        <taxon>Glossinidae</taxon>
        <taxon>Glossina</taxon>
    </lineage>
</organism>
<keyword evidence="2 4" id="KW-0238">DNA-binding</keyword>
<sequence>MTENISACDTHSAAENDTQPAQTSSCGDYIYKESTAQSAFFVFLYEFRQILKQDGIDKLNQVNVSKTAGKKWRNMSECRKQPYILWALKNRAMMKAKKGKKTESETMP</sequence>
<reference evidence="7" key="2">
    <citation type="submission" date="2020-05" db="UniProtKB">
        <authorList>
            <consortium name="EnsemblMetazoa"/>
        </authorList>
    </citation>
    <scope>IDENTIFICATION</scope>
    <source>
        <strain evidence="7">IAEA</strain>
    </source>
</reference>
<dbReference type="EMBL" id="JXJN01003767">
    <property type="status" value="NOT_ANNOTATED_CDS"/>
    <property type="molecule type" value="Genomic_DNA"/>
</dbReference>
<feature type="region of interest" description="Disordered" evidence="5">
    <location>
        <begin position="1"/>
        <end position="23"/>
    </location>
</feature>
<evidence type="ECO:0000313" key="7">
    <source>
        <dbReference type="EnsemblMetazoa" id="GPPI009493-PA"/>
    </source>
</evidence>
<proteinExistence type="predicted"/>
<dbReference type="PANTHER" id="PTHR46261:SF18">
    <property type="entry name" value="DNA-BINDING PROTEIN MNB1B"/>
    <property type="match status" value="1"/>
</dbReference>
<evidence type="ECO:0000256" key="3">
    <source>
        <dbReference type="ARBA" id="ARBA00023242"/>
    </source>
</evidence>
<protein>
    <recommendedName>
        <fullName evidence="6">HMG box domain-containing protein</fullName>
    </recommendedName>
</protein>
<reference evidence="8" key="1">
    <citation type="submission" date="2015-01" db="EMBL/GenBank/DDBJ databases">
        <authorList>
            <person name="Aksoy S."/>
            <person name="Warren W."/>
            <person name="Wilson R.K."/>
        </authorList>
    </citation>
    <scope>NUCLEOTIDE SEQUENCE [LARGE SCALE GENOMIC DNA]</scope>
    <source>
        <strain evidence="8">IAEA</strain>
    </source>
</reference>
<dbReference type="Pfam" id="PF00505">
    <property type="entry name" value="HMG_box"/>
    <property type="match status" value="1"/>
</dbReference>
<dbReference type="SMART" id="SM00398">
    <property type="entry name" value="HMG"/>
    <property type="match status" value="1"/>
</dbReference>
<evidence type="ECO:0000259" key="6">
    <source>
        <dbReference type="PROSITE" id="PS50118"/>
    </source>
</evidence>
<name>A0A1B0AUW7_9MUSC</name>
<accession>A0A1B0AUW7</accession>
<dbReference type="InterPro" id="IPR031061">
    <property type="entry name" value="HMGB_plant"/>
</dbReference>
<keyword evidence="3 4" id="KW-0539">Nucleus</keyword>
<dbReference type="InterPro" id="IPR009071">
    <property type="entry name" value="HMG_box_dom"/>
</dbReference>
<dbReference type="PANTHER" id="PTHR46261">
    <property type="entry name" value="HIGH MOBILITY GROUP B PROTEIN 4-RELATED"/>
    <property type="match status" value="1"/>
</dbReference>
<dbReference type="Proteomes" id="UP000092460">
    <property type="component" value="Unassembled WGS sequence"/>
</dbReference>
<dbReference type="SUPFAM" id="SSF47095">
    <property type="entry name" value="HMG-box"/>
    <property type="match status" value="1"/>
</dbReference>
<dbReference type="Gene3D" id="1.10.30.10">
    <property type="entry name" value="High mobility group box domain"/>
    <property type="match status" value="1"/>
</dbReference>
<dbReference type="AlphaFoldDB" id="A0A1B0AUW7"/>
<evidence type="ECO:0000256" key="5">
    <source>
        <dbReference type="SAM" id="MobiDB-lite"/>
    </source>
</evidence>
<evidence type="ECO:0000256" key="2">
    <source>
        <dbReference type="ARBA" id="ARBA00023125"/>
    </source>
</evidence>
<evidence type="ECO:0000256" key="4">
    <source>
        <dbReference type="PROSITE-ProRule" id="PRU00267"/>
    </source>
</evidence>
<evidence type="ECO:0000313" key="8">
    <source>
        <dbReference type="Proteomes" id="UP000092460"/>
    </source>
</evidence>
<dbReference type="GO" id="GO:0005634">
    <property type="term" value="C:nucleus"/>
    <property type="evidence" value="ECO:0007669"/>
    <property type="project" value="UniProtKB-SubCell"/>
</dbReference>
<dbReference type="EnsemblMetazoa" id="GPPI009493-RA">
    <property type="protein sequence ID" value="GPPI009493-PA"/>
    <property type="gene ID" value="GPPI009493"/>
</dbReference>
<dbReference type="VEuPathDB" id="VectorBase:GPPI009493"/>
<feature type="DNA-binding region" description="HMG box" evidence="4">
    <location>
        <begin position="33"/>
        <end position="102"/>
    </location>
</feature>
<feature type="domain" description="HMG box" evidence="6">
    <location>
        <begin position="33"/>
        <end position="102"/>
    </location>
</feature>
<dbReference type="PROSITE" id="PS50118">
    <property type="entry name" value="HMG_BOX_2"/>
    <property type="match status" value="1"/>
</dbReference>
<keyword evidence="8" id="KW-1185">Reference proteome</keyword>
<evidence type="ECO:0000256" key="1">
    <source>
        <dbReference type="ARBA" id="ARBA00004123"/>
    </source>
</evidence>
<comment type="subcellular location">
    <subcellularLocation>
        <location evidence="1">Nucleus</location>
    </subcellularLocation>
</comment>
<dbReference type="InterPro" id="IPR036910">
    <property type="entry name" value="HMG_box_dom_sf"/>
</dbReference>